<dbReference type="GO" id="GO:0006508">
    <property type="term" value="P:proteolysis"/>
    <property type="evidence" value="ECO:0007669"/>
    <property type="project" value="UniProtKB-KW"/>
</dbReference>
<evidence type="ECO:0000313" key="9">
    <source>
        <dbReference type="EMBL" id="KAE8756112.1"/>
    </source>
</evidence>
<feature type="binding site" evidence="7">
    <location>
        <position position="503"/>
    </location>
    <ligand>
        <name>Ca(2+)</name>
        <dbReference type="ChEBI" id="CHEBI:29108"/>
    </ligand>
</feature>
<dbReference type="PANTHER" id="PTHR14218:SF15">
    <property type="entry name" value="TRIPEPTIDYL-PEPTIDASE 1"/>
    <property type="match status" value="1"/>
</dbReference>
<dbReference type="GO" id="GO:0008240">
    <property type="term" value="F:tripeptidyl-peptidase activity"/>
    <property type="evidence" value="ECO:0007669"/>
    <property type="project" value="TreeGrafter"/>
</dbReference>
<feature type="binding site" evidence="7">
    <location>
        <position position="523"/>
    </location>
    <ligand>
        <name>Ca(2+)</name>
        <dbReference type="ChEBI" id="CHEBI:29108"/>
    </ligand>
</feature>
<dbReference type="CDD" id="cd11377">
    <property type="entry name" value="Pro-peptidase_S53"/>
    <property type="match status" value="1"/>
</dbReference>
<dbReference type="SUPFAM" id="SSF54897">
    <property type="entry name" value="Protease propeptides/inhibitors"/>
    <property type="match status" value="1"/>
</dbReference>
<comment type="cofactor">
    <cofactor evidence="7">
        <name>Ca(2+)</name>
        <dbReference type="ChEBI" id="CHEBI:29108"/>
    </cofactor>
    <text evidence="7">Binds 1 Ca(2+) ion per subunit.</text>
</comment>
<dbReference type="Pfam" id="PF09286">
    <property type="entry name" value="Pro-kuma_activ"/>
    <property type="match status" value="1"/>
</dbReference>
<feature type="binding site" evidence="7">
    <location>
        <position position="525"/>
    </location>
    <ligand>
        <name>Ca(2+)</name>
        <dbReference type="ChEBI" id="CHEBI:29108"/>
    </ligand>
</feature>
<dbReference type="SUPFAM" id="SSF52743">
    <property type="entry name" value="Subtilisin-like"/>
    <property type="match status" value="1"/>
</dbReference>
<dbReference type="InterPro" id="IPR050819">
    <property type="entry name" value="Tripeptidyl-peptidase_I"/>
</dbReference>
<dbReference type="GO" id="GO:0046872">
    <property type="term" value="F:metal ion binding"/>
    <property type="evidence" value="ECO:0007669"/>
    <property type="project" value="UniProtKB-UniRule"/>
</dbReference>
<dbReference type="EMBL" id="VOSW01000071">
    <property type="protein sequence ID" value="KAE8756112.1"/>
    <property type="molecule type" value="Genomic_DNA"/>
</dbReference>
<evidence type="ECO:0000256" key="3">
    <source>
        <dbReference type="ARBA" id="ARBA00022801"/>
    </source>
</evidence>
<evidence type="ECO:0000256" key="4">
    <source>
        <dbReference type="ARBA" id="ARBA00022825"/>
    </source>
</evidence>
<dbReference type="CDD" id="cd04056">
    <property type="entry name" value="Peptidases_S53"/>
    <property type="match status" value="1"/>
</dbReference>
<keyword evidence="6" id="KW-0865">Zymogen</keyword>
<feature type="binding site" evidence="7">
    <location>
        <position position="504"/>
    </location>
    <ligand>
        <name>Ca(2+)</name>
        <dbReference type="ChEBI" id="CHEBI:29108"/>
    </ligand>
</feature>
<dbReference type="Gene3D" id="3.40.50.200">
    <property type="entry name" value="Peptidase S8/S53 domain"/>
    <property type="match status" value="1"/>
</dbReference>
<comment type="caution">
    <text evidence="9">The sequence shown here is derived from an EMBL/GenBank/DDBJ whole genome shotgun (WGS) entry which is preliminary data.</text>
</comment>
<feature type="domain" description="Peptidase S53" evidence="8">
    <location>
        <begin position="179"/>
        <end position="543"/>
    </location>
</feature>
<dbReference type="InterPro" id="IPR000209">
    <property type="entry name" value="Peptidase_S8/S53_dom"/>
</dbReference>
<dbReference type="InterPro" id="IPR030400">
    <property type="entry name" value="Sedolisin_dom"/>
</dbReference>
<dbReference type="SMART" id="SM00944">
    <property type="entry name" value="Pro-kuma_activ"/>
    <property type="match status" value="1"/>
</dbReference>
<dbReference type="Pfam" id="PF00082">
    <property type="entry name" value="Peptidase_S8"/>
    <property type="match status" value="1"/>
</dbReference>
<keyword evidence="4 7" id="KW-0720">Serine protease</keyword>
<evidence type="ECO:0000259" key="8">
    <source>
        <dbReference type="PROSITE" id="PS51695"/>
    </source>
</evidence>
<evidence type="ECO:0000256" key="5">
    <source>
        <dbReference type="ARBA" id="ARBA00022837"/>
    </source>
</evidence>
<dbReference type="Proteomes" id="UP000463700">
    <property type="component" value="Unassembled WGS sequence"/>
</dbReference>
<protein>
    <submittedName>
        <fullName evidence="9">S8 family serine peptidase</fullName>
    </submittedName>
</protein>
<sequence length="543" mass="57047">MVAIYVPIRGSERTLLPDSRPAGPIDPKEIASVTVRVRSVGDPRALVAKAYELASKPLARRKYLTLEELEKKHGADRADLDKIEHFAYAHNLTVVHRSAIERSIVLKGRLGDLLAAFHADVQLYHHATGTYRGRRGEISVPQTLESVITGVFGLDTRPKSRSPHRLKSATFDGPGGQNGVAATVFASRYNFPVELGDTTLDGAGQTIAIIELGGGYQNSDLQAFFQEIGSPVPDISSVSVDHAGNNPTSGDSADGEVMLDIEVAGAVTPKANIVIYFAPNNNGDQGMLDAISAAVHDSERKPGVISISWGMPEDYVDKQALDAYHELFATAGTLGITVCVSSGDHGTADLSASQWTDRKIHVDHPASDDLVLACGGTQIDSASGQDVTWNDGTPFNVNVYGGGGWASGGGVSEKFPVPDYQANANLPVSLDNGQPGRGVPDIAMSATNYFTRVDTYEGASGGTSAVAPLMAALIAKINQAKQKNVGFLNPFLYGAAANGVVHDVTVGTNAITDTVQGYDAGPGWDACTGLGTPDGTAILNDLP</sequence>
<dbReference type="AlphaFoldDB" id="A0A6N6W658"/>
<dbReference type="InterPro" id="IPR015366">
    <property type="entry name" value="S53_propep"/>
</dbReference>
<evidence type="ECO:0000256" key="1">
    <source>
        <dbReference type="ARBA" id="ARBA00022670"/>
    </source>
</evidence>
<feature type="active site" description="Charge relay system" evidence="7">
    <location>
        <position position="256"/>
    </location>
</feature>
<evidence type="ECO:0000256" key="6">
    <source>
        <dbReference type="ARBA" id="ARBA00023145"/>
    </source>
</evidence>
<dbReference type="GO" id="GO:0004252">
    <property type="term" value="F:serine-type endopeptidase activity"/>
    <property type="evidence" value="ECO:0007669"/>
    <property type="project" value="UniProtKB-UniRule"/>
</dbReference>
<feature type="active site" description="Charge relay system" evidence="7">
    <location>
        <position position="464"/>
    </location>
</feature>
<keyword evidence="2 7" id="KW-0479">Metal-binding</keyword>
<name>A0A6N6W658_9BURK</name>
<dbReference type="RefSeq" id="WP_154565404.1">
    <property type="nucleotide sequence ID" value="NZ_VOSW01000071.1"/>
</dbReference>
<accession>A0A6N6W658</accession>
<proteinExistence type="predicted"/>
<evidence type="ECO:0000256" key="2">
    <source>
        <dbReference type="ARBA" id="ARBA00022723"/>
    </source>
</evidence>
<dbReference type="OrthoDB" id="9002785at2"/>
<feature type="active site" description="Charge relay system" evidence="7">
    <location>
        <position position="260"/>
    </location>
</feature>
<keyword evidence="5 7" id="KW-0106">Calcium</keyword>
<organism evidence="9 10">
    <name type="scientific">Paraburkholderia madseniana</name>
    <dbReference type="NCBI Taxonomy" id="2599607"/>
    <lineage>
        <taxon>Bacteria</taxon>
        <taxon>Pseudomonadati</taxon>
        <taxon>Pseudomonadota</taxon>
        <taxon>Betaproteobacteria</taxon>
        <taxon>Burkholderiales</taxon>
        <taxon>Burkholderiaceae</taxon>
        <taxon>Paraburkholderia</taxon>
    </lineage>
</organism>
<evidence type="ECO:0000256" key="7">
    <source>
        <dbReference type="PROSITE-ProRule" id="PRU01032"/>
    </source>
</evidence>
<keyword evidence="1 7" id="KW-0645">Protease</keyword>
<dbReference type="PANTHER" id="PTHR14218">
    <property type="entry name" value="PROTEASE S8 TRIPEPTIDYL PEPTIDASE I CLN2"/>
    <property type="match status" value="1"/>
</dbReference>
<reference evidence="9 10" key="1">
    <citation type="journal article" date="2020" name="Int. J. Syst. Evol. Microbiol.">
        <title>Paraburkholderia madseniana sp. nov., a phenolic acid-degrading bacterium isolated from acidic forest soil.</title>
        <authorList>
            <person name="Wilhelm R.C."/>
            <person name="Murphy S.J.L."/>
            <person name="Feriancek N.M."/>
            <person name="Karasz D.C."/>
            <person name="DeRito C.M."/>
            <person name="Newman J.D."/>
            <person name="Buckley D.H."/>
        </authorList>
    </citation>
    <scope>NUCLEOTIDE SEQUENCE [LARGE SCALE GENOMIC DNA]</scope>
    <source>
        <strain evidence="9 10">RP11</strain>
    </source>
</reference>
<dbReference type="InterPro" id="IPR036852">
    <property type="entry name" value="Peptidase_S8/S53_dom_sf"/>
</dbReference>
<keyword evidence="3 7" id="KW-0378">Hydrolase</keyword>
<evidence type="ECO:0000313" key="10">
    <source>
        <dbReference type="Proteomes" id="UP000463700"/>
    </source>
</evidence>
<dbReference type="PROSITE" id="PS51695">
    <property type="entry name" value="SEDOLISIN"/>
    <property type="match status" value="1"/>
</dbReference>
<gene>
    <name evidence="9" type="ORF">FSO04_30885</name>
</gene>